<gene>
    <name evidence="2" type="ORF">BDA96_09G217200</name>
</gene>
<feature type="compositionally biased region" description="Low complexity" evidence="1">
    <location>
        <begin position="66"/>
        <end position="85"/>
    </location>
</feature>
<name>A0A921U5I7_SORBI</name>
<evidence type="ECO:0000313" key="3">
    <source>
        <dbReference type="Proteomes" id="UP000807115"/>
    </source>
</evidence>
<reference evidence="2" key="2">
    <citation type="submission" date="2020-10" db="EMBL/GenBank/DDBJ databases">
        <authorList>
            <person name="Cooper E.A."/>
            <person name="Brenton Z.W."/>
            <person name="Flinn B.S."/>
            <person name="Jenkins J."/>
            <person name="Shu S."/>
            <person name="Flowers D."/>
            <person name="Luo F."/>
            <person name="Wang Y."/>
            <person name="Xia P."/>
            <person name="Barry K."/>
            <person name="Daum C."/>
            <person name="Lipzen A."/>
            <person name="Yoshinaga Y."/>
            <person name="Schmutz J."/>
            <person name="Saski C."/>
            <person name="Vermerris W."/>
            <person name="Kresovich S."/>
        </authorList>
    </citation>
    <scope>NUCLEOTIDE SEQUENCE</scope>
</reference>
<accession>A0A921U5I7</accession>
<dbReference type="EMBL" id="CM027688">
    <property type="protein sequence ID" value="KAG0518904.1"/>
    <property type="molecule type" value="Genomic_DNA"/>
</dbReference>
<reference evidence="2" key="1">
    <citation type="journal article" date="2019" name="BMC Genomics">
        <title>A new reference genome for Sorghum bicolor reveals high levels of sequence similarity between sweet and grain genotypes: implications for the genetics of sugar metabolism.</title>
        <authorList>
            <person name="Cooper E.A."/>
            <person name="Brenton Z.W."/>
            <person name="Flinn B.S."/>
            <person name="Jenkins J."/>
            <person name="Shu S."/>
            <person name="Flowers D."/>
            <person name="Luo F."/>
            <person name="Wang Y."/>
            <person name="Xia P."/>
            <person name="Barry K."/>
            <person name="Daum C."/>
            <person name="Lipzen A."/>
            <person name="Yoshinaga Y."/>
            <person name="Schmutz J."/>
            <person name="Saski C."/>
            <person name="Vermerris W."/>
            <person name="Kresovich S."/>
        </authorList>
    </citation>
    <scope>NUCLEOTIDE SEQUENCE</scope>
</reference>
<evidence type="ECO:0000313" key="2">
    <source>
        <dbReference type="EMBL" id="KAG0518904.1"/>
    </source>
</evidence>
<dbReference type="Proteomes" id="UP000807115">
    <property type="component" value="Chromosome 9"/>
</dbReference>
<dbReference type="AlphaFoldDB" id="A0A921U5I7"/>
<organism evidence="2 3">
    <name type="scientific">Sorghum bicolor</name>
    <name type="common">Sorghum</name>
    <name type="synonym">Sorghum vulgare</name>
    <dbReference type="NCBI Taxonomy" id="4558"/>
    <lineage>
        <taxon>Eukaryota</taxon>
        <taxon>Viridiplantae</taxon>
        <taxon>Streptophyta</taxon>
        <taxon>Embryophyta</taxon>
        <taxon>Tracheophyta</taxon>
        <taxon>Spermatophyta</taxon>
        <taxon>Magnoliopsida</taxon>
        <taxon>Liliopsida</taxon>
        <taxon>Poales</taxon>
        <taxon>Poaceae</taxon>
        <taxon>PACMAD clade</taxon>
        <taxon>Panicoideae</taxon>
        <taxon>Andropogonodae</taxon>
        <taxon>Andropogoneae</taxon>
        <taxon>Sorghinae</taxon>
        <taxon>Sorghum</taxon>
    </lineage>
</organism>
<comment type="caution">
    <text evidence="2">The sequence shown here is derived from an EMBL/GenBank/DDBJ whole genome shotgun (WGS) entry which is preliminary data.</text>
</comment>
<protein>
    <submittedName>
        <fullName evidence="2">Uncharacterized protein</fullName>
    </submittedName>
</protein>
<proteinExistence type="predicted"/>
<evidence type="ECO:0000256" key="1">
    <source>
        <dbReference type="SAM" id="MobiDB-lite"/>
    </source>
</evidence>
<sequence>MNTLFSACSAYSGQQIMGSPDTMASSAEFHPQCVTNAPTASCRTTCACGTQFFTTMPLPLFLSKNPAGSSRPKSSSGDWPSSSGGLLTTHRNRWPELSNPRAISCNCAAGKAPLLPKQRNTTLRFGCASSHARHSCLSPL</sequence>
<feature type="region of interest" description="Disordered" evidence="1">
    <location>
        <begin position="64"/>
        <end position="93"/>
    </location>
</feature>